<dbReference type="PROSITE" id="PS50887">
    <property type="entry name" value="GGDEF"/>
    <property type="match status" value="1"/>
</dbReference>
<accession>A0A6N8LSG7</accession>
<dbReference type="InterPro" id="IPR043128">
    <property type="entry name" value="Rev_trsase/Diguanyl_cyclase"/>
</dbReference>
<evidence type="ECO:0000259" key="4">
    <source>
        <dbReference type="PROSITE" id="PS50924"/>
    </source>
</evidence>
<dbReference type="PROSITE" id="PS50883">
    <property type="entry name" value="EAL"/>
    <property type="match status" value="1"/>
</dbReference>
<feature type="transmembrane region" description="Helical" evidence="1">
    <location>
        <begin position="176"/>
        <end position="199"/>
    </location>
</feature>
<feature type="transmembrane region" description="Helical" evidence="1">
    <location>
        <begin position="211"/>
        <end position="234"/>
    </location>
</feature>
<proteinExistence type="predicted"/>
<dbReference type="Pfam" id="PF00990">
    <property type="entry name" value="GGDEF"/>
    <property type="match status" value="1"/>
</dbReference>
<keyword evidence="1" id="KW-0472">Membrane</keyword>
<dbReference type="InterPro" id="IPR005330">
    <property type="entry name" value="MHYT_dom"/>
</dbReference>
<evidence type="ECO:0000259" key="2">
    <source>
        <dbReference type="PROSITE" id="PS50883"/>
    </source>
</evidence>
<dbReference type="GO" id="GO:0016020">
    <property type="term" value="C:membrane"/>
    <property type="evidence" value="ECO:0007669"/>
    <property type="project" value="UniProtKB-UniRule"/>
</dbReference>
<feature type="transmembrane region" description="Helical" evidence="1">
    <location>
        <begin position="78"/>
        <end position="97"/>
    </location>
</feature>
<comment type="caution">
    <text evidence="5">The sequence shown here is derived from an EMBL/GenBank/DDBJ whole genome shotgun (WGS) entry which is preliminary data.</text>
</comment>
<dbReference type="CDD" id="cd01949">
    <property type="entry name" value="GGDEF"/>
    <property type="match status" value="1"/>
</dbReference>
<keyword evidence="1" id="KW-0812">Transmembrane</keyword>
<sequence>MMRIALCIAQEHDARLVALALLVCLVGSSATIQLFGRIKSASGKSRLGWVLLAAVATGTMVWATHFVAMMAFRAHAPVVLDPLLTLLSLLAAIGLAVPGLATAATCKQWGGLAGGSIVGIAISLMHYLGMSGYRVDGIVTWAWGYVVASVLLSVALGGIAFHLLTTRRPWRRMHAVLLLSLAVAALHFTGMAAMSITVLKLGDGLSDLTMVGLAIATAVASLIIVGCAAISALIDGHTQSESYRRLRRMALHDGLTDLPNRMSFIEELERRFLVKGGYACMAVVMMDLSRFKVVNDTYGHQAGDQLLMALAARLTALLKPEECVGRLGGDEFAAIISYDEPQELTDFLDRLRTAFVAPFVFDRFTAAIGANIGVALAVHDGFDADALLAKADLAMYRAKSAHSAEPCFYDAEMDDAARIRRELVADLRTAIETEAFELHFQVQAAVATGEITGYEALVRWHHPARGMISPAAFIPLAEESGEIVPLSIWILRRACFEAALWPDQHNVSVNLSPKHLSDPRLIDTVRAALADSGLPAGRLTLELTESAIIHDRRFALEQLRALKAMGIAIALDDFGVGYSSLDVLRSVPFDCIKLDASFVAEIEHDEQAVSILRSVASLGATLQMRVLAEGIEEPSQLSIVAREGCSAIQGYLIGRPSRALADPESIRQTMMLKPRSISAITSAA</sequence>
<evidence type="ECO:0000313" key="5">
    <source>
        <dbReference type="EMBL" id="MWC43835.1"/>
    </source>
</evidence>
<feature type="domain" description="EAL" evidence="2">
    <location>
        <begin position="420"/>
        <end position="670"/>
    </location>
</feature>
<evidence type="ECO:0000256" key="1">
    <source>
        <dbReference type="PROSITE-ProRule" id="PRU00244"/>
    </source>
</evidence>
<dbReference type="Pfam" id="PF03707">
    <property type="entry name" value="MHYT"/>
    <property type="match status" value="2"/>
</dbReference>
<dbReference type="SMART" id="SM00052">
    <property type="entry name" value="EAL"/>
    <property type="match status" value="1"/>
</dbReference>
<dbReference type="InterPro" id="IPR000160">
    <property type="entry name" value="GGDEF_dom"/>
</dbReference>
<feature type="transmembrane region" description="Helical" evidence="1">
    <location>
        <begin position="109"/>
        <end position="129"/>
    </location>
</feature>
<dbReference type="InterPro" id="IPR035919">
    <property type="entry name" value="EAL_sf"/>
</dbReference>
<evidence type="ECO:0000313" key="6">
    <source>
        <dbReference type="Proteomes" id="UP000436801"/>
    </source>
</evidence>
<dbReference type="RefSeq" id="WP_164727746.1">
    <property type="nucleotide sequence ID" value="NZ_WSUT01000005.1"/>
</dbReference>
<evidence type="ECO:0000259" key="3">
    <source>
        <dbReference type="PROSITE" id="PS50887"/>
    </source>
</evidence>
<dbReference type="PANTHER" id="PTHR44757:SF2">
    <property type="entry name" value="BIOFILM ARCHITECTURE MAINTENANCE PROTEIN MBAA"/>
    <property type="match status" value="1"/>
</dbReference>
<feature type="transmembrane region" description="Helical" evidence="1">
    <location>
        <begin position="47"/>
        <end position="72"/>
    </location>
</feature>
<dbReference type="Gene3D" id="3.30.70.270">
    <property type="match status" value="1"/>
</dbReference>
<feature type="transmembrane region" description="Helical" evidence="1">
    <location>
        <begin position="16"/>
        <end position="35"/>
    </location>
</feature>
<dbReference type="EMBL" id="WSUT01000005">
    <property type="protein sequence ID" value="MWC43835.1"/>
    <property type="molecule type" value="Genomic_DNA"/>
</dbReference>
<name>A0A6N8LSG7_9SPHN</name>
<dbReference type="Pfam" id="PF00563">
    <property type="entry name" value="EAL"/>
    <property type="match status" value="1"/>
</dbReference>
<feature type="domain" description="MHYT" evidence="4">
    <location>
        <begin position="12"/>
        <end position="197"/>
    </location>
</feature>
<organism evidence="5 6">
    <name type="scientific">Sphingomonas carotinifaciens</name>
    <dbReference type="NCBI Taxonomy" id="1166323"/>
    <lineage>
        <taxon>Bacteria</taxon>
        <taxon>Pseudomonadati</taxon>
        <taxon>Pseudomonadota</taxon>
        <taxon>Alphaproteobacteria</taxon>
        <taxon>Sphingomonadales</taxon>
        <taxon>Sphingomonadaceae</taxon>
        <taxon>Sphingomonas</taxon>
    </lineage>
</organism>
<dbReference type="CDD" id="cd01948">
    <property type="entry name" value="EAL"/>
    <property type="match status" value="1"/>
</dbReference>
<dbReference type="InterPro" id="IPR029787">
    <property type="entry name" value="Nucleotide_cyclase"/>
</dbReference>
<reference evidence="5 6" key="1">
    <citation type="submission" date="2019-12" db="EMBL/GenBank/DDBJ databases">
        <authorList>
            <person name="Zheng J."/>
        </authorList>
    </citation>
    <scope>NUCLEOTIDE SEQUENCE [LARGE SCALE GENOMIC DNA]</scope>
    <source>
        <strain evidence="5 6">DSM 27347</strain>
    </source>
</reference>
<dbReference type="SUPFAM" id="SSF141868">
    <property type="entry name" value="EAL domain-like"/>
    <property type="match status" value="1"/>
</dbReference>
<dbReference type="PANTHER" id="PTHR44757">
    <property type="entry name" value="DIGUANYLATE CYCLASE DGCP"/>
    <property type="match status" value="1"/>
</dbReference>
<dbReference type="Gene3D" id="3.20.20.450">
    <property type="entry name" value="EAL domain"/>
    <property type="match status" value="1"/>
</dbReference>
<dbReference type="InterPro" id="IPR052155">
    <property type="entry name" value="Biofilm_reg_signaling"/>
</dbReference>
<feature type="transmembrane region" description="Helical" evidence="1">
    <location>
        <begin position="141"/>
        <end position="164"/>
    </location>
</feature>
<protein>
    <submittedName>
        <fullName evidence="5">EAL domain-containing protein</fullName>
    </submittedName>
</protein>
<feature type="domain" description="GGDEF" evidence="3">
    <location>
        <begin position="279"/>
        <end position="411"/>
    </location>
</feature>
<dbReference type="SUPFAM" id="SSF55073">
    <property type="entry name" value="Nucleotide cyclase"/>
    <property type="match status" value="1"/>
</dbReference>
<dbReference type="SMART" id="SM00267">
    <property type="entry name" value="GGDEF"/>
    <property type="match status" value="1"/>
</dbReference>
<keyword evidence="1" id="KW-1133">Transmembrane helix</keyword>
<dbReference type="NCBIfam" id="TIGR00254">
    <property type="entry name" value="GGDEF"/>
    <property type="match status" value="1"/>
</dbReference>
<dbReference type="PROSITE" id="PS50924">
    <property type="entry name" value="MHYT"/>
    <property type="match status" value="1"/>
</dbReference>
<dbReference type="Proteomes" id="UP000436801">
    <property type="component" value="Unassembled WGS sequence"/>
</dbReference>
<dbReference type="InterPro" id="IPR001633">
    <property type="entry name" value="EAL_dom"/>
</dbReference>
<dbReference type="AlphaFoldDB" id="A0A6N8LSG7"/>
<gene>
    <name evidence="5" type="ORF">GQR91_09240</name>
</gene>